<evidence type="ECO:0000313" key="8">
    <source>
        <dbReference type="EMBL" id="CCA69903.1"/>
    </source>
</evidence>
<dbReference type="InterPro" id="IPR000620">
    <property type="entry name" value="EamA_dom"/>
</dbReference>
<dbReference type="PANTHER" id="PTHR22911">
    <property type="entry name" value="ACYL-MALONYL CONDENSING ENZYME-RELATED"/>
    <property type="match status" value="1"/>
</dbReference>
<feature type="transmembrane region" description="Helical" evidence="6">
    <location>
        <begin position="204"/>
        <end position="223"/>
    </location>
</feature>
<dbReference type="GO" id="GO:0016020">
    <property type="term" value="C:membrane"/>
    <property type="evidence" value="ECO:0007669"/>
    <property type="project" value="UniProtKB-SubCell"/>
</dbReference>
<proteinExistence type="predicted"/>
<evidence type="ECO:0000313" key="9">
    <source>
        <dbReference type="Proteomes" id="UP000007148"/>
    </source>
</evidence>
<feature type="transmembrane region" description="Helical" evidence="6">
    <location>
        <begin position="172"/>
        <end position="192"/>
    </location>
</feature>
<sequence length="311" mass="33369">MKRANIPHPLSGPPGVRYLLAIRGISGFFGIFGIYYSLIYLSLSDAIVITFLGPTTTAIAGYLILGEALSRREIVAGALSFMGVILIARPPFLFGQSDQVGGEKGTPAQRLIAVGVALLGVLGGTGAFISIRAVGKRAHPLHSVSFFSIYSCLVSVIGMIVLRVPLVLPRSLTFVGLVFSIGFFGFFTQLFLTMGLQRETAGRASLGIYVQILFAVAAERWIFHTIPPASSIAGIVIIISCATFVALTKSSNTEKEQKARGSADVDLSTIRLERGSLEGSDAEREGLVSSLKEEWPHNDRQDIEHGRRGSD</sequence>
<organism evidence="8 9">
    <name type="scientific">Serendipita indica (strain DSM 11827)</name>
    <name type="common">Root endophyte fungus</name>
    <name type="synonym">Piriformospora indica</name>
    <dbReference type="NCBI Taxonomy" id="1109443"/>
    <lineage>
        <taxon>Eukaryota</taxon>
        <taxon>Fungi</taxon>
        <taxon>Dikarya</taxon>
        <taxon>Basidiomycota</taxon>
        <taxon>Agaricomycotina</taxon>
        <taxon>Agaricomycetes</taxon>
        <taxon>Sebacinales</taxon>
        <taxon>Serendipitaceae</taxon>
        <taxon>Serendipita</taxon>
    </lineage>
</organism>
<keyword evidence="3 6" id="KW-1133">Transmembrane helix</keyword>
<dbReference type="eggNOG" id="KOG4510">
    <property type="taxonomic scope" value="Eukaryota"/>
</dbReference>
<feature type="transmembrane region" description="Helical" evidence="6">
    <location>
        <begin position="74"/>
        <end position="92"/>
    </location>
</feature>
<dbReference type="HOGENOM" id="CLU_032828_4_0_1"/>
<evidence type="ECO:0000256" key="6">
    <source>
        <dbReference type="SAM" id="Phobius"/>
    </source>
</evidence>
<dbReference type="Proteomes" id="UP000007148">
    <property type="component" value="Unassembled WGS sequence"/>
</dbReference>
<dbReference type="InParanoid" id="G4TEZ3"/>
<feature type="transmembrane region" description="Helical" evidence="6">
    <location>
        <begin position="20"/>
        <end position="40"/>
    </location>
</feature>
<dbReference type="SUPFAM" id="SSF103481">
    <property type="entry name" value="Multidrug resistance efflux transporter EmrE"/>
    <property type="match status" value="2"/>
</dbReference>
<feature type="domain" description="EamA" evidence="7">
    <location>
        <begin position="13"/>
        <end position="88"/>
    </location>
</feature>
<gene>
    <name evidence="8" type="ORF">PIIN_03843</name>
</gene>
<evidence type="ECO:0000256" key="1">
    <source>
        <dbReference type="ARBA" id="ARBA00004141"/>
    </source>
</evidence>
<feature type="transmembrane region" description="Helical" evidence="6">
    <location>
        <begin position="146"/>
        <end position="166"/>
    </location>
</feature>
<accession>G4TEZ3</accession>
<evidence type="ECO:0000259" key="7">
    <source>
        <dbReference type="Pfam" id="PF00892"/>
    </source>
</evidence>
<keyword evidence="9" id="KW-1185">Reference proteome</keyword>
<protein>
    <submittedName>
        <fullName evidence="8">Related to Integral membrane protein</fullName>
    </submittedName>
</protein>
<dbReference type="EMBL" id="CAFZ01000066">
    <property type="protein sequence ID" value="CCA69903.1"/>
    <property type="molecule type" value="Genomic_DNA"/>
</dbReference>
<evidence type="ECO:0000256" key="2">
    <source>
        <dbReference type="ARBA" id="ARBA00022692"/>
    </source>
</evidence>
<name>G4TEZ3_SERID</name>
<reference evidence="8 9" key="1">
    <citation type="journal article" date="2011" name="PLoS Pathog.">
        <title>Endophytic Life Strategies Decoded by Genome and Transcriptome Analyses of the Mutualistic Root Symbiont Piriformospora indica.</title>
        <authorList>
            <person name="Zuccaro A."/>
            <person name="Lahrmann U."/>
            <person name="Guldener U."/>
            <person name="Langen G."/>
            <person name="Pfiffi S."/>
            <person name="Biedenkopf D."/>
            <person name="Wong P."/>
            <person name="Samans B."/>
            <person name="Grimm C."/>
            <person name="Basiewicz M."/>
            <person name="Murat C."/>
            <person name="Martin F."/>
            <person name="Kogel K.H."/>
        </authorList>
    </citation>
    <scope>NUCLEOTIDE SEQUENCE [LARGE SCALE GENOMIC DNA]</scope>
    <source>
        <strain evidence="8 9">DSM 11827</strain>
    </source>
</reference>
<comment type="subcellular location">
    <subcellularLocation>
        <location evidence="1">Membrane</location>
        <topology evidence="1">Multi-pass membrane protein</topology>
    </subcellularLocation>
</comment>
<dbReference type="Pfam" id="PF00892">
    <property type="entry name" value="EamA"/>
    <property type="match status" value="1"/>
</dbReference>
<feature type="region of interest" description="Disordered" evidence="5">
    <location>
        <begin position="276"/>
        <end position="311"/>
    </location>
</feature>
<dbReference type="AlphaFoldDB" id="G4TEZ3"/>
<dbReference type="OrthoDB" id="306876at2759"/>
<keyword evidence="2 6" id="KW-0812">Transmembrane</keyword>
<evidence type="ECO:0000256" key="4">
    <source>
        <dbReference type="ARBA" id="ARBA00023136"/>
    </source>
</evidence>
<feature type="transmembrane region" description="Helical" evidence="6">
    <location>
        <begin position="46"/>
        <end position="65"/>
    </location>
</feature>
<keyword evidence="4 6" id="KW-0472">Membrane</keyword>
<dbReference type="InterPro" id="IPR037185">
    <property type="entry name" value="EmrE-like"/>
</dbReference>
<dbReference type="PANTHER" id="PTHR22911:SF6">
    <property type="entry name" value="SOLUTE CARRIER FAMILY 35 MEMBER G1"/>
    <property type="match status" value="1"/>
</dbReference>
<comment type="caution">
    <text evidence="8">The sequence shown here is derived from an EMBL/GenBank/DDBJ whole genome shotgun (WGS) entry which is preliminary data.</text>
</comment>
<feature type="transmembrane region" description="Helical" evidence="6">
    <location>
        <begin position="229"/>
        <end position="248"/>
    </location>
</feature>
<dbReference type="STRING" id="1109443.G4TEZ3"/>
<evidence type="ECO:0000256" key="3">
    <source>
        <dbReference type="ARBA" id="ARBA00022989"/>
    </source>
</evidence>
<dbReference type="OMA" id="QIIFIRM"/>
<feature type="transmembrane region" description="Helical" evidence="6">
    <location>
        <begin position="112"/>
        <end position="134"/>
    </location>
</feature>
<evidence type="ECO:0000256" key="5">
    <source>
        <dbReference type="SAM" id="MobiDB-lite"/>
    </source>
</evidence>